<gene>
    <name evidence="3" type="ORF">Vau01_116570</name>
</gene>
<dbReference type="Proteomes" id="UP000612585">
    <property type="component" value="Unassembled WGS sequence"/>
</dbReference>
<dbReference type="InterPro" id="IPR018674">
    <property type="entry name" value="DUF2142_membrane"/>
</dbReference>
<dbReference type="EMBL" id="BOPG01000109">
    <property type="protein sequence ID" value="GIJ64141.1"/>
    <property type="molecule type" value="Genomic_DNA"/>
</dbReference>
<feature type="compositionally biased region" description="Basic and acidic residues" evidence="1">
    <location>
        <begin position="505"/>
        <end position="520"/>
    </location>
</feature>
<dbReference type="Pfam" id="PF09913">
    <property type="entry name" value="DUF2142"/>
    <property type="match status" value="1"/>
</dbReference>
<feature type="transmembrane region" description="Helical" evidence="2">
    <location>
        <begin position="160"/>
        <end position="178"/>
    </location>
</feature>
<feature type="transmembrane region" description="Helical" evidence="2">
    <location>
        <begin position="392"/>
        <end position="409"/>
    </location>
</feature>
<feature type="transmembrane region" description="Helical" evidence="2">
    <location>
        <begin position="215"/>
        <end position="246"/>
    </location>
</feature>
<evidence type="ECO:0000313" key="3">
    <source>
        <dbReference type="EMBL" id="GIJ64141.1"/>
    </source>
</evidence>
<keyword evidence="2" id="KW-0812">Transmembrane</keyword>
<dbReference type="RefSeq" id="WP_204012112.1">
    <property type="nucleotide sequence ID" value="NZ_BOPG01000109.1"/>
</dbReference>
<comment type="caution">
    <text evidence="3">The sequence shown here is derived from an EMBL/GenBank/DDBJ whole genome shotgun (WGS) entry which is preliminary data.</text>
</comment>
<sequence>MRLRGFRLWLLAFSAFFLMIGAWALSAPYDGSADEHDHIYRAAGVWSGDIAPRPADAVRGSGAFVHVPRGLIVPDEMCWQFKPAVSASCAPEPGSDRTSVRVGTGAGRYHPGYYALVGLPLKLWPGWSGVILARFITGAAAAALLAGALVTIVTYFRRRLMLAGLLVAVTPMAVHFFGAVNPNGLEIAAGVGLFTALVPLVLGRAGADDDAGPPTWLLVLAGTSGILLASLRPTGLIYLLFAAIAFFMPLRRDTLARLWGSVAARWWIGAVAFAAVFAAGYAVAFKGTDLGSTFRGGAAIERGQAALIIVELWGELTEQIVGVFGWLDINMPGSIYVIWHLAAGALLVFGIAFGHWIDRWRLSMLLVGAVGVPTFMQFWFFNDTGFVTQGRYMLPALVGVMIFAAWILEERGLPERAGRSLIRLLLVTVLPIQLFSLLWAMIRWRSGLPDYGKIGIVSLWPLGRGWHPVTGSALPVLMLIIGLAGLAWLVWRLSVPMVAAAAEPAADRPEQDDGAGRDGAELATST</sequence>
<reference evidence="3" key="1">
    <citation type="submission" date="2021-01" db="EMBL/GenBank/DDBJ databases">
        <title>Whole genome shotgun sequence of Virgisporangium aurantiacum NBRC 16421.</title>
        <authorList>
            <person name="Komaki H."/>
            <person name="Tamura T."/>
        </authorList>
    </citation>
    <scope>NUCLEOTIDE SEQUENCE</scope>
    <source>
        <strain evidence="3">NBRC 16421</strain>
    </source>
</reference>
<evidence type="ECO:0008006" key="5">
    <source>
        <dbReference type="Google" id="ProtNLM"/>
    </source>
</evidence>
<accession>A0A8J3ZHX9</accession>
<feature type="region of interest" description="Disordered" evidence="1">
    <location>
        <begin position="504"/>
        <end position="526"/>
    </location>
</feature>
<feature type="transmembrane region" description="Helical" evidence="2">
    <location>
        <begin position="131"/>
        <end position="153"/>
    </location>
</feature>
<evidence type="ECO:0000256" key="2">
    <source>
        <dbReference type="SAM" id="Phobius"/>
    </source>
</evidence>
<dbReference type="AlphaFoldDB" id="A0A8J3ZHX9"/>
<feature type="transmembrane region" description="Helical" evidence="2">
    <location>
        <begin position="333"/>
        <end position="353"/>
    </location>
</feature>
<evidence type="ECO:0000256" key="1">
    <source>
        <dbReference type="SAM" id="MobiDB-lite"/>
    </source>
</evidence>
<protein>
    <recommendedName>
        <fullName evidence="5">DUF2142 domain-containing protein</fullName>
    </recommendedName>
</protein>
<proteinExistence type="predicted"/>
<keyword evidence="4" id="KW-1185">Reference proteome</keyword>
<feature type="transmembrane region" description="Helical" evidence="2">
    <location>
        <begin position="421"/>
        <end position="442"/>
    </location>
</feature>
<feature type="transmembrane region" description="Helical" evidence="2">
    <location>
        <begin position="360"/>
        <end position="380"/>
    </location>
</feature>
<keyword evidence="2" id="KW-0472">Membrane</keyword>
<name>A0A8J3ZHX9_9ACTN</name>
<feature type="transmembrane region" description="Helical" evidence="2">
    <location>
        <begin position="469"/>
        <end position="491"/>
    </location>
</feature>
<evidence type="ECO:0000313" key="4">
    <source>
        <dbReference type="Proteomes" id="UP000612585"/>
    </source>
</evidence>
<keyword evidence="2" id="KW-1133">Transmembrane helix</keyword>
<feature type="transmembrane region" description="Helical" evidence="2">
    <location>
        <begin position="266"/>
        <end position="284"/>
    </location>
</feature>
<organism evidence="3 4">
    <name type="scientific">Virgisporangium aurantiacum</name>
    <dbReference type="NCBI Taxonomy" id="175570"/>
    <lineage>
        <taxon>Bacteria</taxon>
        <taxon>Bacillati</taxon>
        <taxon>Actinomycetota</taxon>
        <taxon>Actinomycetes</taxon>
        <taxon>Micromonosporales</taxon>
        <taxon>Micromonosporaceae</taxon>
        <taxon>Virgisporangium</taxon>
    </lineage>
</organism>